<dbReference type="Gene3D" id="1.25.40.10">
    <property type="entry name" value="Tetratricopeptide repeat domain"/>
    <property type="match status" value="1"/>
</dbReference>
<feature type="region of interest" description="Disordered" evidence="7">
    <location>
        <begin position="339"/>
        <end position="362"/>
    </location>
</feature>
<accession>E3FGX5</accession>
<dbReference type="PANTHER" id="PTHR43731:SF14">
    <property type="entry name" value="PRESENILIN-ASSOCIATED RHOMBOID-LIKE PROTEIN, MITOCHONDRIAL"/>
    <property type="match status" value="1"/>
</dbReference>
<dbReference type="InterPro" id="IPR035952">
    <property type="entry name" value="Rhomboid-like_sf"/>
</dbReference>
<dbReference type="Pfam" id="PF01694">
    <property type="entry name" value="Rhomboid"/>
    <property type="match status" value="1"/>
</dbReference>
<keyword evidence="5 8" id="KW-1133">Transmembrane helix</keyword>
<keyword evidence="3 8" id="KW-0812">Transmembrane</keyword>
<evidence type="ECO:0000256" key="4">
    <source>
        <dbReference type="ARBA" id="ARBA00022801"/>
    </source>
</evidence>
<feature type="transmembrane region" description="Helical" evidence="8">
    <location>
        <begin position="133"/>
        <end position="153"/>
    </location>
</feature>
<proteinExistence type="inferred from homology"/>
<comment type="similarity">
    <text evidence="2">Belongs to the peptidase S54 family.</text>
</comment>
<dbReference type="GO" id="GO:0016020">
    <property type="term" value="C:membrane"/>
    <property type="evidence" value="ECO:0007669"/>
    <property type="project" value="UniProtKB-SubCell"/>
</dbReference>
<evidence type="ECO:0000256" key="5">
    <source>
        <dbReference type="ARBA" id="ARBA00022989"/>
    </source>
</evidence>
<protein>
    <submittedName>
        <fullName evidence="10">Conserved uncharacterized protein</fullName>
    </submittedName>
</protein>
<dbReference type="EMBL" id="CP002271">
    <property type="protein sequence ID" value="ADO74005.1"/>
    <property type="molecule type" value="Genomic_DNA"/>
</dbReference>
<dbReference type="GO" id="GO:0004252">
    <property type="term" value="F:serine-type endopeptidase activity"/>
    <property type="evidence" value="ECO:0007669"/>
    <property type="project" value="InterPro"/>
</dbReference>
<dbReference type="InterPro" id="IPR022764">
    <property type="entry name" value="Peptidase_S54_rhomboid_dom"/>
</dbReference>
<feature type="domain" description="Peptidase S54 rhomboid" evidence="9">
    <location>
        <begin position="94"/>
        <end position="233"/>
    </location>
</feature>
<evidence type="ECO:0000256" key="3">
    <source>
        <dbReference type="ARBA" id="ARBA00022692"/>
    </source>
</evidence>
<evidence type="ECO:0000256" key="8">
    <source>
        <dbReference type="SAM" id="Phobius"/>
    </source>
</evidence>
<dbReference type="AlphaFoldDB" id="E3FGX5"/>
<dbReference type="eggNOG" id="COG4783">
    <property type="taxonomic scope" value="Bacteria"/>
</dbReference>
<gene>
    <name evidence="10" type="ordered locus">STAUR_6248</name>
</gene>
<evidence type="ECO:0000256" key="6">
    <source>
        <dbReference type="ARBA" id="ARBA00023136"/>
    </source>
</evidence>
<dbReference type="InterPro" id="IPR050925">
    <property type="entry name" value="Rhomboid_protease_S54"/>
</dbReference>
<evidence type="ECO:0000313" key="10">
    <source>
        <dbReference type="EMBL" id="ADO74005.1"/>
    </source>
</evidence>
<dbReference type="KEGG" id="sur:STAUR_6248"/>
<comment type="subcellular location">
    <subcellularLocation>
        <location evidence="1">Membrane</location>
        <topology evidence="1">Multi-pass membrane protein</topology>
    </subcellularLocation>
</comment>
<feature type="transmembrane region" description="Helical" evidence="8">
    <location>
        <begin position="245"/>
        <end position="265"/>
    </location>
</feature>
<evidence type="ECO:0000256" key="7">
    <source>
        <dbReference type="SAM" id="MobiDB-lite"/>
    </source>
</evidence>
<evidence type="ECO:0000256" key="2">
    <source>
        <dbReference type="ARBA" id="ARBA00009045"/>
    </source>
</evidence>
<dbReference type="Proteomes" id="UP000001351">
    <property type="component" value="Chromosome"/>
</dbReference>
<organism evidence="10 11">
    <name type="scientific">Stigmatella aurantiaca (strain DW4/3-1)</name>
    <dbReference type="NCBI Taxonomy" id="378806"/>
    <lineage>
        <taxon>Bacteria</taxon>
        <taxon>Pseudomonadati</taxon>
        <taxon>Myxococcota</taxon>
        <taxon>Myxococcia</taxon>
        <taxon>Myxococcales</taxon>
        <taxon>Cystobacterineae</taxon>
        <taxon>Archangiaceae</taxon>
        <taxon>Stigmatella</taxon>
    </lineage>
</organism>
<evidence type="ECO:0000259" key="9">
    <source>
        <dbReference type="Pfam" id="PF01694"/>
    </source>
</evidence>
<dbReference type="HOGENOM" id="CLU_502246_0_0_7"/>
<keyword evidence="6 8" id="KW-0472">Membrane</keyword>
<feature type="transmembrane region" description="Helical" evidence="8">
    <location>
        <begin position="215"/>
        <end position="233"/>
    </location>
</feature>
<dbReference type="SUPFAM" id="SSF144091">
    <property type="entry name" value="Rhomboid-like"/>
    <property type="match status" value="1"/>
</dbReference>
<dbReference type="PANTHER" id="PTHR43731">
    <property type="entry name" value="RHOMBOID PROTEASE"/>
    <property type="match status" value="1"/>
</dbReference>
<sequence>MATKGAVVHPAIGRTAASPGEGAAGLALVKSPPEGPWVQDGPRGDRWKRLPWVTLGLVLVQFSVYAWTSSQGLLDVDAMVRFGAKVGPLMTEAGEPWRLVTANFLHRDGAHVGLNMLVLLAVGWVLEGTWRRWDYAAVLVASGLSTMTASLLWAEEVSVGASGMAYGCVGGLIVLGRRHRAVLSPLARRMAGEGVLPTVLVFLWMGWTSAGVDNAGHLGGFVAGLWAGVFLVPRTLTPDEPRSVGLLRAGGVVLVAVGCAALGVLGRSTWRVERDGVFGVSVSMPRGWRQGADRFGRVAFSNGLPGVGRASFAAEAIDTGEPGDGEPQARRFLETALAPREPGPEGRPVRIQGPEPARVNGRRAQRVRAELQGAGGLTHLMAFFVPQGDFVYQWVFTWPEAFPRYAAVVDRMVAELRLDEPAELREARARALLVPGAGAPLHVLGTTLRRWGQPAQAVEPLEAAVKLSPSWVGTRVELARAFFESGRVEEGCRAAEEALVYGPSKAMALEAGVRCELARGDAEGALRRLEEARRVDPLDPRLRAAEAALRATVAPVP</sequence>
<dbReference type="SUPFAM" id="SSF48452">
    <property type="entry name" value="TPR-like"/>
    <property type="match status" value="1"/>
</dbReference>
<dbReference type="InterPro" id="IPR011990">
    <property type="entry name" value="TPR-like_helical_dom_sf"/>
</dbReference>
<feature type="transmembrane region" description="Helical" evidence="8">
    <location>
        <begin position="50"/>
        <end position="68"/>
    </location>
</feature>
<evidence type="ECO:0000313" key="11">
    <source>
        <dbReference type="Proteomes" id="UP000001351"/>
    </source>
</evidence>
<dbReference type="STRING" id="378806.STAUR_6248"/>
<feature type="transmembrane region" description="Helical" evidence="8">
    <location>
        <begin position="190"/>
        <end position="209"/>
    </location>
</feature>
<reference evidence="10 11" key="1">
    <citation type="journal article" date="2011" name="Mol. Biol. Evol.">
        <title>Comparative genomic analysis of fruiting body formation in Myxococcales.</title>
        <authorList>
            <person name="Huntley S."/>
            <person name="Hamann N."/>
            <person name="Wegener-Feldbrugge S."/>
            <person name="Treuner-Lange A."/>
            <person name="Kube M."/>
            <person name="Reinhardt R."/>
            <person name="Klages S."/>
            <person name="Muller R."/>
            <person name="Ronning C.M."/>
            <person name="Nierman W.C."/>
            <person name="Sogaard-Andersen L."/>
        </authorList>
    </citation>
    <scope>NUCLEOTIDE SEQUENCE [LARGE SCALE GENOMIC DNA]</scope>
    <source>
        <strain evidence="10 11">DW4/3-1</strain>
    </source>
</reference>
<dbReference type="Gene3D" id="1.20.1540.10">
    <property type="entry name" value="Rhomboid-like"/>
    <property type="match status" value="1"/>
</dbReference>
<dbReference type="eggNOG" id="COG0705">
    <property type="taxonomic scope" value="Bacteria"/>
</dbReference>
<evidence type="ECO:0000256" key="1">
    <source>
        <dbReference type="ARBA" id="ARBA00004141"/>
    </source>
</evidence>
<feature type="transmembrane region" description="Helical" evidence="8">
    <location>
        <begin position="109"/>
        <end position="126"/>
    </location>
</feature>
<keyword evidence="11" id="KW-1185">Reference proteome</keyword>
<keyword evidence="4" id="KW-0378">Hydrolase</keyword>
<name>E3FGX5_STIAD</name>
<feature type="transmembrane region" description="Helical" evidence="8">
    <location>
        <begin position="159"/>
        <end position="178"/>
    </location>
</feature>